<feature type="compositionally biased region" description="Low complexity" evidence="7">
    <location>
        <begin position="1"/>
        <end position="23"/>
    </location>
</feature>
<comment type="subcellular location">
    <subcellularLocation>
        <location evidence="1">Cell membrane</location>
        <topology evidence="1">Multi-pass membrane protein</topology>
    </subcellularLocation>
</comment>
<feature type="transmembrane region" description="Helical" evidence="8">
    <location>
        <begin position="278"/>
        <end position="300"/>
    </location>
</feature>
<feature type="transmembrane region" description="Helical" evidence="8">
    <location>
        <begin position="413"/>
        <end position="430"/>
    </location>
</feature>
<dbReference type="PANTHER" id="PTHR30106">
    <property type="entry name" value="INNER MEMBRANE PROTEIN YEIH-RELATED"/>
    <property type="match status" value="1"/>
</dbReference>
<evidence type="ECO:0000256" key="7">
    <source>
        <dbReference type="SAM" id="MobiDB-lite"/>
    </source>
</evidence>
<dbReference type="GO" id="GO:0005886">
    <property type="term" value="C:plasma membrane"/>
    <property type="evidence" value="ECO:0007669"/>
    <property type="project" value="UniProtKB-SubCell"/>
</dbReference>
<gene>
    <name evidence="9" type="ORF">FOB82_00155</name>
</gene>
<reference evidence="9 10" key="1">
    <citation type="submission" date="2019-11" db="EMBL/GenBank/DDBJ databases">
        <title>FDA dAtabase for Regulatory Grade micrObial Sequences (FDA-ARGOS): Supporting development and validation of Infectious Disease Dx tests.</title>
        <authorList>
            <person name="Kerrigan L."/>
            <person name="Long C."/>
            <person name="Tallon L."/>
            <person name="Sadzewicz L."/>
            <person name="Vavikolanu K."/>
            <person name="Mehta A."/>
            <person name="Aluvathingal J."/>
            <person name="Nadendla S."/>
            <person name="Yan Y."/>
            <person name="Sichtig H."/>
        </authorList>
    </citation>
    <scope>NUCLEOTIDE SEQUENCE [LARGE SCALE GENOMIC DNA]</scope>
    <source>
        <strain evidence="9 10">FDAARGOS_674</strain>
    </source>
</reference>
<dbReference type="InterPro" id="IPR018383">
    <property type="entry name" value="UPF0324_pro"/>
</dbReference>
<feature type="region of interest" description="Disordered" evidence="7">
    <location>
        <begin position="48"/>
        <end position="67"/>
    </location>
</feature>
<keyword evidence="4 8" id="KW-0812">Transmembrane</keyword>
<proteinExistence type="inferred from homology"/>
<evidence type="ECO:0000256" key="5">
    <source>
        <dbReference type="ARBA" id="ARBA00022989"/>
    </source>
</evidence>
<evidence type="ECO:0000256" key="1">
    <source>
        <dbReference type="ARBA" id="ARBA00004651"/>
    </source>
</evidence>
<feature type="region of interest" description="Disordered" evidence="7">
    <location>
        <begin position="1"/>
        <end position="25"/>
    </location>
</feature>
<dbReference type="EMBL" id="CP046322">
    <property type="protein sequence ID" value="QGS33586.1"/>
    <property type="molecule type" value="Genomic_DNA"/>
</dbReference>
<evidence type="ECO:0000313" key="10">
    <source>
        <dbReference type="Proteomes" id="UP000426857"/>
    </source>
</evidence>
<keyword evidence="6 8" id="KW-0472">Membrane</keyword>
<dbReference type="Pfam" id="PF03601">
    <property type="entry name" value="Cons_hypoth698"/>
    <property type="match status" value="2"/>
</dbReference>
<dbReference type="AlphaFoldDB" id="A0A6B8TL09"/>
<comment type="similarity">
    <text evidence="2">Belongs to the UPF0324 family.</text>
</comment>
<sequence length="461" mass="45059">MPIARAAAPRPPSSSAAANSRSAVRCSGRLGRGAGRVISKSYALGRNRALPAHPPVPDTGRVTTHIDHDHAPGVQANAVPAPGSAPRPAEVPAAGSRASIWPGLLFAAAGVAVAYALSLSFAVVGPMVAAIALGMVVGNVVHIPPVLELGLAVASKRVLRIGIVVLGLRLSLHDVAGLGAGMILTVIAVVAGGIVAGVAIGRALGIGRRQCLLIACGFAICGAAAVAAVAGVLGGRADGGVGADGEDHGNRGRDGGMAGAGAGANGEGAGVPGLRESVAAAIALVVVFGTLMIALVPMLGHALGLTDMEIGMWGGASVHEVAQVVAIGGSVGGAALGAAVVIKLGRVLMLAPVMAVLGVVERRRIRAAGGGEEVDLPPIMPLFVAGFLAMVAVRSTGMMPQGVLDVVGIAEQLLLGAAMFALGVGVRFSLIRKVGGAPVVMAAGTTVVVACIGLAGVLLAG</sequence>
<dbReference type="PANTHER" id="PTHR30106:SF2">
    <property type="entry name" value="UPF0324 INNER MEMBRANE PROTEIN YEIH"/>
    <property type="match status" value="1"/>
</dbReference>
<feature type="transmembrane region" description="Helical" evidence="8">
    <location>
        <begin position="321"/>
        <end position="341"/>
    </location>
</feature>
<keyword evidence="5 8" id="KW-1133">Transmembrane helix</keyword>
<feature type="transmembrane region" description="Helical" evidence="8">
    <location>
        <begin position="437"/>
        <end position="460"/>
    </location>
</feature>
<organism evidence="9 10">
    <name type="scientific">Corynebacterium xerosis</name>
    <dbReference type="NCBI Taxonomy" id="1725"/>
    <lineage>
        <taxon>Bacteria</taxon>
        <taxon>Bacillati</taxon>
        <taxon>Actinomycetota</taxon>
        <taxon>Actinomycetes</taxon>
        <taxon>Mycobacteriales</taxon>
        <taxon>Corynebacteriaceae</taxon>
        <taxon>Corynebacterium</taxon>
    </lineage>
</organism>
<evidence type="ECO:0000256" key="2">
    <source>
        <dbReference type="ARBA" id="ARBA00007977"/>
    </source>
</evidence>
<protein>
    <submittedName>
        <fullName evidence="9">Putative sulfate exporter family transporter</fullName>
    </submittedName>
</protein>
<feature type="transmembrane region" description="Helical" evidence="8">
    <location>
        <begin position="212"/>
        <end position="233"/>
    </location>
</feature>
<evidence type="ECO:0000313" key="9">
    <source>
        <dbReference type="EMBL" id="QGS33586.1"/>
    </source>
</evidence>
<keyword evidence="3" id="KW-1003">Cell membrane</keyword>
<evidence type="ECO:0000256" key="4">
    <source>
        <dbReference type="ARBA" id="ARBA00022692"/>
    </source>
</evidence>
<feature type="transmembrane region" description="Helical" evidence="8">
    <location>
        <begin position="374"/>
        <end position="393"/>
    </location>
</feature>
<accession>A0A6B8TL09</accession>
<evidence type="ECO:0000256" key="8">
    <source>
        <dbReference type="SAM" id="Phobius"/>
    </source>
</evidence>
<evidence type="ECO:0000256" key="6">
    <source>
        <dbReference type="ARBA" id="ARBA00023136"/>
    </source>
</evidence>
<feature type="transmembrane region" description="Helical" evidence="8">
    <location>
        <begin position="104"/>
        <end position="137"/>
    </location>
</feature>
<dbReference type="KEGG" id="cxe:FOB82_00155"/>
<dbReference type="Proteomes" id="UP000426857">
    <property type="component" value="Chromosome"/>
</dbReference>
<evidence type="ECO:0000256" key="3">
    <source>
        <dbReference type="ARBA" id="ARBA00022475"/>
    </source>
</evidence>
<name>A0A6B8TL09_9CORY</name>
<feature type="transmembrane region" description="Helical" evidence="8">
    <location>
        <begin position="175"/>
        <end position="200"/>
    </location>
</feature>